<organism evidence="2 3">
    <name type="scientific">Actinomadura namibiensis</name>
    <dbReference type="NCBI Taxonomy" id="182080"/>
    <lineage>
        <taxon>Bacteria</taxon>
        <taxon>Bacillati</taxon>
        <taxon>Actinomycetota</taxon>
        <taxon>Actinomycetes</taxon>
        <taxon>Streptosporangiales</taxon>
        <taxon>Thermomonosporaceae</taxon>
        <taxon>Actinomadura</taxon>
    </lineage>
</organism>
<keyword evidence="3" id="KW-1185">Reference proteome</keyword>
<dbReference type="EMBL" id="JACJIA010000002">
    <property type="protein sequence ID" value="MBA8950003.1"/>
    <property type="molecule type" value="Genomic_DNA"/>
</dbReference>
<keyword evidence="2" id="KW-0808">Transferase</keyword>
<proteinExistence type="predicted"/>
<dbReference type="Proteomes" id="UP000572680">
    <property type="component" value="Unassembled WGS sequence"/>
</dbReference>
<protein>
    <submittedName>
        <fullName evidence="2">Cyclopropane fatty-acyl-phospholipid synthase-like methyltransferase</fullName>
    </submittedName>
</protein>
<gene>
    <name evidence="2" type="ORF">HNR61_001616</name>
</gene>
<dbReference type="InterPro" id="IPR029063">
    <property type="entry name" value="SAM-dependent_MTases_sf"/>
</dbReference>
<dbReference type="AlphaFoldDB" id="A0A7W3LKZ6"/>
<feature type="domain" description="Methyltransferase type 12" evidence="1">
    <location>
        <begin position="26"/>
        <end position="125"/>
    </location>
</feature>
<name>A0A7W3LKZ6_ACTNM</name>
<dbReference type="Pfam" id="PF08242">
    <property type="entry name" value="Methyltransf_12"/>
    <property type="match status" value="1"/>
</dbReference>
<sequence>MAVTPVPERLRWAVETLDVAPDDRLLEIGCGHGVAVDLVCRRLDRGHILAVDRSETAITRAERRNAAHVAAGRATLRAATPDRLDLPPETRFDKVFAVNVNLFWTRSPQPELDLIKAWLKPGGALYLFYEPPDASRTTELATRVGAALADHGLETTTLTETSSRPLLCVIGR</sequence>
<reference evidence="2 3" key="1">
    <citation type="submission" date="2020-08" db="EMBL/GenBank/DDBJ databases">
        <title>Genomic Encyclopedia of Type Strains, Phase IV (KMG-IV): sequencing the most valuable type-strain genomes for metagenomic binning, comparative biology and taxonomic classification.</title>
        <authorList>
            <person name="Goeker M."/>
        </authorList>
    </citation>
    <scope>NUCLEOTIDE SEQUENCE [LARGE SCALE GENOMIC DNA]</scope>
    <source>
        <strain evidence="2 3">DSM 44197</strain>
    </source>
</reference>
<dbReference type="GO" id="GO:0008168">
    <property type="term" value="F:methyltransferase activity"/>
    <property type="evidence" value="ECO:0007669"/>
    <property type="project" value="UniProtKB-KW"/>
</dbReference>
<dbReference type="GO" id="GO:0032259">
    <property type="term" value="P:methylation"/>
    <property type="evidence" value="ECO:0007669"/>
    <property type="project" value="UniProtKB-KW"/>
</dbReference>
<dbReference type="InterPro" id="IPR013217">
    <property type="entry name" value="Methyltransf_12"/>
</dbReference>
<dbReference type="Gene3D" id="3.40.50.150">
    <property type="entry name" value="Vaccinia Virus protein VP39"/>
    <property type="match status" value="1"/>
</dbReference>
<comment type="caution">
    <text evidence="2">The sequence shown here is derived from an EMBL/GenBank/DDBJ whole genome shotgun (WGS) entry which is preliminary data.</text>
</comment>
<dbReference type="RefSeq" id="WP_182842485.1">
    <property type="nucleotide sequence ID" value="NZ_BAAALP010000027.1"/>
</dbReference>
<evidence type="ECO:0000313" key="3">
    <source>
        <dbReference type="Proteomes" id="UP000572680"/>
    </source>
</evidence>
<dbReference type="CDD" id="cd02440">
    <property type="entry name" value="AdoMet_MTases"/>
    <property type="match status" value="1"/>
</dbReference>
<evidence type="ECO:0000259" key="1">
    <source>
        <dbReference type="Pfam" id="PF08242"/>
    </source>
</evidence>
<evidence type="ECO:0000313" key="2">
    <source>
        <dbReference type="EMBL" id="MBA8950003.1"/>
    </source>
</evidence>
<accession>A0A7W3LKZ6</accession>
<dbReference type="SUPFAM" id="SSF53335">
    <property type="entry name" value="S-adenosyl-L-methionine-dependent methyltransferases"/>
    <property type="match status" value="1"/>
</dbReference>
<keyword evidence="2" id="KW-0489">Methyltransferase</keyword>